<feature type="compositionally biased region" description="Low complexity" evidence="1">
    <location>
        <begin position="105"/>
        <end position="116"/>
    </location>
</feature>
<feature type="compositionally biased region" description="Polar residues" evidence="1">
    <location>
        <begin position="1"/>
        <end position="16"/>
    </location>
</feature>
<feature type="compositionally biased region" description="Basic and acidic residues" evidence="1">
    <location>
        <begin position="239"/>
        <end position="252"/>
    </location>
</feature>
<feature type="compositionally biased region" description="Basic residues" evidence="1">
    <location>
        <begin position="223"/>
        <end position="238"/>
    </location>
</feature>
<proteinExistence type="predicted"/>
<organism evidence="2">
    <name type="scientific">Arion vulgaris</name>
    <dbReference type="NCBI Taxonomy" id="1028688"/>
    <lineage>
        <taxon>Eukaryota</taxon>
        <taxon>Metazoa</taxon>
        <taxon>Spiralia</taxon>
        <taxon>Lophotrochozoa</taxon>
        <taxon>Mollusca</taxon>
        <taxon>Gastropoda</taxon>
        <taxon>Heterobranchia</taxon>
        <taxon>Euthyneura</taxon>
        <taxon>Panpulmonata</taxon>
        <taxon>Eupulmonata</taxon>
        <taxon>Stylommatophora</taxon>
        <taxon>Helicina</taxon>
        <taxon>Arionoidea</taxon>
        <taxon>Arionidae</taxon>
        <taxon>Arion</taxon>
    </lineage>
</organism>
<accession>A0A0B6YQ90</accession>
<feature type="region of interest" description="Disordered" evidence="1">
    <location>
        <begin position="1"/>
        <end position="252"/>
    </location>
</feature>
<feature type="non-terminal residue" evidence="2">
    <location>
        <position position="252"/>
    </location>
</feature>
<gene>
    <name evidence="2" type="primary">ORF31485</name>
</gene>
<feature type="non-terminal residue" evidence="2">
    <location>
        <position position="1"/>
    </location>
</feature>
<reference evidence="2" key="1">
    <citation type="submission" date="2014-12" db="EMBL/GenBank/DDBJ databases">
        <title>Insight into the proteome of Arion vulgaris.</title>
        <authorList>
            <person name="Aradska J."/>
            <person name="Bulat T."/>
            <person name="Smidak R."/>
            <person name="Sarate P."/>
            <person name="Gangsoo J."/>
            <person name="Sialana F."/>
            <person name="Bilban M."/>
            <person name="Lubec G."/>
        </authorList>
    </citation>
    <scope>NUCLEOTIDE SEQUENCE</scope>
    <source>
        <tissue evidence="2">Skin</tissue>
    </source>
</reference>
<sequence>TSSSSHNYLNTHSKPGSTEIHLILKAGGESEQSSDHTILGLVPPAVTPPRTDSAGESLDARSASPSIYQFPPNSSASPSVSGAPVRPPARTTPQAPSVSPRHDGSTASSQDDSAAAIFSTQRTRSFKRNHNVNSGSPKPSPKLNTAHISAPVPAPRPVLPSRPKELSTSDEDDDTRQLEQEEQTHHPLSLLRAVPPPSADNDRELKYIDLALPESSQEPPRSSHAHGHGHSHTHSHSHNHTDRGKESATEYR</sequence>
<name>A0A0B6YQ90_9EUPU</name>
<feature type="compositionally biased region" description="Basic and acidic residues" evidence="1">
    <location>
        <begin position="175"/>
        <end position="185"/>
    </location>
</feature>
<evidence type="ECO:0000313" key="2">
    <source>
        <dbReference type="EMBL" id="CEK57926.1"/>
    </source>
</evidence>
<protein>
    <submittedName>
        <fullName evidence="2">Uncharacterized protein</fullName>
    </submittedName>
</protein>
<feature type="compositionally biased region" description="Polar residues" evidence="1">
    <location>
        <begin position="131"/>
        <end position="147"/>
    </location>
</feature>
<feature type="compositionally biased region" description="Low complexity" evidence="1">
    <location>
        <begin position="71"/>
        <end position="84"/>
    </location>
</feature>
<evidence type="ECO:0000256" key="1">
    <source>
        <dbReference type="SAM" id="MobiDB-lite"/>
    </source>
</evidence>
<dbReference type="AlphaFoldDB" id="A0A0B6YQ90"/>
<dbReference type="EMBL" id="HACG01011061">
    <property type="protein sequence ID" value="CEK57926.1"/>
    <property type="molecule type" value="Transcribed_RNA"/>
</dbReference>